<dbReference type="FunFam" id="4.10.410.60:FF:000001">
    <property type="entry name" value="50S ribosomal protein L35"/>
    <property type="match status" value="1"/>
</dbReference>
<evidence type="ECO:0000256" key="4">
    <source>
        <dbReference type="RuleBase" id="RU000568"/>
    </source>
</evidence>
<comment type="similarity">
    <text evidence="1 4">Belongs to the bacterial ribosomal protein bL35 family.</text>
</comment>
<organism evidence="5">
    <name type="scientific">Neogoniolithon spectabile</name>
    <dbReference type="NCBI Taxonomy" id="231755"/>
    <lineage>
        <taxon>Eukaryota</taxon>
        <taxon>Rhodophyta</taxon>
        <taxon>Florideophyceae</taxon>
        <taxon>Corallinophycidae</taxon>
        <taxon>Corallinales</taxon>
        <taxon>Spongitidaceae</taxon>
        <taxon>Neogoniolithoideae</taxon>
        <taxon>Neogoniolithon</taxon>
    </lineage>
</organism>
<protein>
    <recommendedName>
        <fullName evidence="4">50S ribosomal protein L35</fullName>
    </recommendedName>
</protein>
<evidence type="ECO:0000256" key="2">
    <source>
        <dbReference type="ARBA" id="ARBA00022980"/>
    </source>
</evidence>
<dbReference type="SUPFAM" id="SSF143034">
    <property type="entry name" value="L35p-like"/>
    <property type="match status" value="1"/>
</dbReference>
<proteinExistence type="inferred from homology"/>
<dbReference type="PANTHER" id="PTHR33343:SF1">
    <property type="entry name" value="LARGE RIBOSOMAL SUBUNIT PROTEIN BL35M"/>
    <property type="match status" value="1"/>
</dbReference>
<geneLocation type="plastid" evidence="5"/>
<evidence type="ECO:0000256" key="1">
    <source>
        <dbReference type="ARBA" id="ARBA00006598"/>
    </source>
</evidence>
<keyword evidence="3 4" id="KW-0687">Ribonucleoprotein</keyword>
<evidence type="ECO:0000313" key="5">
    <source>
        <dbReference type="EMBL" id="AYR06056.1"/>
    </source>
</evidence>
<dbReference type="RefSeq" id="YP_009541847.1">
    <property type="nucleotide sequence ID" value="NC_039978.1"/>
</dbReference>
<dbReference type="Pfam" id="PF01632">
    <property type="entry name" value="Ribosomal_L35p"/>
    <property type="match status" value="1"/>
</dbReference>
<dbReference type="InterPro" id="IPR001706">
    <property type="entry name" value="Ribosomal_bL35"/>
</dbReference>
<dbReference type="InterPro" id="IPR018265">
    <property type="entry name" value="Ribosomal_bL35_CS"/>
</dbReference>
<dbReference type="GO" id="GO:0006412">
    <property type="term" value="P:translation"/>
    <property type="evidence" value="ECO:0007669"/>
    <property type="project" value="InterPro"/>
</dbReference>
<dbReference type="InterPro" id="IPR021137">
    <property type="entry name" value="Ribosomal_bL35-like"/>
</dbReference>
<name>A0A3G3MGU4_9FLOR</name>
<sequence length="66" mass="7811">MYKLKSSKSISKRFKLSASGKLMRYPAGHNHLLQKKKSKSKRQLRKISQISTYEYKVIKSKISKYF</sequence>
<keyword evidence="5" id="KW-0934">Plastid</keyword>
<accession>A0A3G3MGU4</accession>
<keyword evidence="2 4" id="KW-0689">Ribosomal protein</keyword>
<dbReference type="GeneID" id="38463622"/>
<dbReference type="EMBL" id="MH281628">
    <property type="protein sequence ID" value="AYR06056.1"/>
    <property type="molecule type" value="Genomic_DNA"/>
</dbReference>
<dbReference type="PROSITE" id="PS00936">
    <property type="entry name" value="RIBOSOMAL_L35"/>
    <property type="match status" value="1"/>
</dbReference>
<dbReference type="Gene3D" id="4.10.410.60">
    <property type="match status" value="1"/>
</dbReference>
<evidence type="ECO:0000256" key="3">
    <source>
        <dbReference type="ARBA" id="ARBA00023274"/>
    </source>
</evidence>
<dbReference type="GO" id="GO:0003735">
    <property type="term" value="F:structural constituent of ribosome"/>
    <property type="evidence" value="ECO:0007669"/>
    <property type="project" value="InterPro"/>
</dbReference>
<dbReference type="PRINTS" id="PR00064">
    <property type="entry name" value="RIBOSOMALL35"/>
</dbReference>
<gene>
    <name evidence="5" type="primary">rpl35</name>
</gene>
<dbReference type="AlphaFoldDB" id="A0A3G3MGU4"/>
<reference evidence="5" key="1">
    <citation type="journal article" date="2018" name="Genome Biol. Evol.">
        <title>Mitochondrial and Plastid Genomes from Coralline Red Algae Provide Insights into the Incongruent Evolutionary Histories of Organelles.</title>
        <authorList>
            <person name="Lee J."/>
            <person name="Song H.J."/>
            <person name="In Park S."/>
            <person name="Lee Y.M."/>
            <person name="Jeong S.Y."/>
            <person name="Oh Cho T."/>
            <person name="Kim J.H."/>
            <person name="Choi H.G."/>
            <person name="Choi C.G."/>
            <person name="Nelson W.A."/>
            <person name="Fredericq S."/>
            <person name="Bhattacharya D."/>
            <person name="Su Yoon H."/>
        </authorList>
    </citation>
    <scope>NUCLEOTIDE SEQUENCE</scope>
</reference>
<dbReference type="NCBIfam" id="TIGR00001">
    <property type="entry name" value="rpmI_bact"/>
    <property type="match status" value="1"/>
</dbReference>
<dbReference type="InterPro" id="IPR037229">
    <property type="entry name" value="Ribosomal_bL35_sf"/>
</dbReference>
<dbReference type="PANTHER" id="PTHR33343">
    <property type="entry name" value="54S RIBOSOMAL PROTEIN BL35M"/>
    <property type="match status" value="1"/>
</dbReference>
<dbReference type="GO" id="GO:0015934">
    <property type="term" value="C:large ribosomal subunit"/>
    <property type="evidence" value="ECO:0007669"/>
    <property type="project" value="TreeGrafter"/>
</dbReference>
<dbReference type="HAMAP" id="MF_00514">
    <property type="entry name" value="Ribosomal_bL35"/>
    <property type="match status" value="1"/>
</dbReference>